<reference evidence="1" key="1">
    <citation type="submission" date="2020-05" db="EMBL/GenBank/DDBJ databases">
        <title>Mycena genomes resolve the evolution of fungal bioluminescence.</title>
        <authorList>
            <person name="Tsai I.J."/>
        </authorList>
    </citation>
    <scope>NUCLEOTIDE SEQUENCE</scope>
    <source>
        <strain evidence="1">CCC161011</strain>
    </source>
</reference>
<dbReference type="Proteomes" id="UP000620124">
    <property type="component" value="Unassembled WGS sequence"/>
</dbReference>
<protein>
    <submittedName>
        <fullName evidence="1">Uncharacterized protein</fullName>
    </submittedName>
</protein>
<dbReference type="AlphaFoldDB" id="A0A8H7CTJ5"/>
<gene>
    <name evidence="1" type="ORF">MVEN_01444100</name>
</gene>
<proteinExistence type="predicted"/>
<accession>A0A8H7CTJ5</accession>
<dbReference type="EMBL" id="JACAZI010000012">
    <property type="protein sequence ID" value="KAF7346918.1"/>
    <property type="molecule type" value="Genomic_DNA"/>
</dbReference>
<keyword evidence="2" id="KW-1185">Reference proteome</keyword>
<organism evidence="1 2">
    <name type="scientific">Mycena venus</name>
    <dbReference type="NCBI Taxonomy" id="2733690"/>
    <lineage>
        <taxon>Eukaryota</taxon>
        <taxon>Fungi</taxon>
        <taxon>Dikarya</taxon>
        <taxon>Basidiomycota</taxon>
        <taxon>Agaricomycotina</taxon>
        <taxon>Agaricomycetes</taxon>
        <taxon>Agaricomycetidae</taxon>
        <taxon>Agaricales</taxon>
        <taxon>Marasmiineae</taxon>
        <taxon>Mycenaceae</taxon>
        <taxon>Mycena</taxon>
    </lineage>
</organism>
<comment type="caution">
    <text evidence="1">The sequence shown here is derived from an EMBL/GenBank/DDBJ whole genome shotgun (WGS) entry which is preliminary data.</text>
</comment>
<name>A0A8H7CTJ5_9AGAR</name>
<sequence length="115" mass="12161">MMKQTEDVGEMKFGTWVDLLSVSLCVPAPLPSRCQLGYQLTGATIVLGRANAGLVHLFSALPRASFSVDGPHLYPPAPALLSADMAEFIARQLPSPSSPNSALALMHVRDSGGEL</sequence>
<evidence type="ECO:0000313" key="1">
    <source>
        <dbReference type="EMBL" id="KAF7346918.1"/>
    </source>
</evidence>
<evidence type="ECO:0000313" key="2">
    <source>
        <dbReference type="Proteomes" id="UP000620124"/>
    </source>
</evidence>